<dbReference type="PANTHER" id="PTHR14456:SF2">
    <property type="entry name" value="INOSITOL-PENTAKISPHOSPHATE 2-KINASE"/>
    <property type="match status" value="1"/>
</dbReference>
<dbReference type="EC" id="2.7.1.158" evidence="1"/>
<keyword evidence="9" id="KW-1185">Reference proteome</keyword>
<keyword evidence="3" id="KW-0547">Nucleotide-binding</keyword>
<reference evidence="8 9" key="1">
    <citation type="journal article" date="2023" name="IScience">
        <title>Expanded male sex-determining region conserved during the evolution of homothallism in the green alga Volvox.</title>
        <authorList>
            <person name="Yamamoto K."/>
            <person name="Matsuzaki R."/>
            <person name="Mahakham W."/>
            <person name="Heman W."/>
            <person name="Sekimoto H."/>
            <person name="Kawachi M."/>
            <person name="Minakuchi Y."/>
            <person name="Toyoda A."/>
            <person name="Nozaki H."/>
        </authorList>
    </citation>
    <scope>NUCLEOTIDE SEQUENCE [LARGE SCALE GENOMIC DNA]</scope>
    <source>
        <strain evidence="8 9">NIES-4468</strain>
    </source>
</reference>
<dbReference type="Pfam" id="PF06090">
    <property type="entry name" value="Ins_P5_2-kin"/>
    <property type="match status" value="2"/>
</dbReference>
<feature type="region of interest" description="Disordered" evidence="7">
    <location>
        <begin position="485"/>
        <end position="513"/>
    </location>
</feature>
<dbReference type="InterPro" id="IPR043001">
    <property type="entry name" value="IP5_2-K_N_lobe"/>
</dbReference>
<evidence type="ECO:0000256" key="3">
    <source>
        <dbReference type="ARBA" id="ARBA00022741"/>
    </source>
</evidence>
<evidence type="ECO:0000313" key="9">
    <source>
        <dbReference type="Proteomes" id="UP001165090"/>
    </source>
</evidence>
<name>A0ABQ5SNH8_9CHLO</name>
<organism evidence="8 9">
    <name type="scientific">Volvox africanus</name>
    <dbReference type="NCBI Taxonomy" id="51714"/>
    <lineage>
        <taxon>Eukaryota</taxon>
        <taxon>Viridiplantae</taxon>
        <taxon>Chlorophyta</taxon>
        <taxon>core chlorophytes</taxon>
        <taxon>Chlorophyceae</taxon>
        <taxon>CS clade</taxon>
        <taxon>Chlamydomonadales</taxon>
        <taxon>Volvocaceae</taxon>
        <taxon>Volvox</taxon>
    </lineage>
</organism>
<dbReference type="PANTHER" id="PTHR14456">
    <property type="entry name" value="INOSITOL POLYPHOSPHATE KINASE 1"/>
    <property type="match status" value="1"/>
</dbReference>
<dbReference type="Proteomes" id="UP001165090">
    <property type="component" value="Unassembled WGS sequence"/>
</dbReference>
<evidence type="ECO:0000256" key="5">
    <source>
        <dbReference type="ARBA" id="ARBA00022840"/>
    </source>
</evidence>
<feature type="compositionally biased region" description="Polar residues" evidence="7">
    <location>
        <begin position="639"/>
        <end position="648"/>
    </location>
</feature>
<evidence type="ECO:0000256" key="4">
    <source>
        <dbReference type="ARBA" id="ARBA00022777"/>
    </source>
</evidence>
<accession>A0ABQ5SNH8</accession>
<dbReference type="InterPro" id="IPR009286">
    <property type="entry name" value="Ins_P5_2-kin"/>
</dbReference>
<feature type="compositionally biased region" description="Basic and acidic residues" evidence="7">
    <location>
        <begin position="153"/>
        <end position="175"/>
    </location>
</feature>
<keyword evidence="5" id="KW-0067">ATP-binding</keyword>
<dbReference type="EMBL" id="BSDZ01000101">
    <property type="protein sequence ID" value="GLI70954.1"/>
    <property type="molecule type" value="Genomic_DNA"/>
</dbReference>
<feature type="compositionally biased region" description="Gly residues" evidence="7">
    <location>
        <begin position="584"/>
        <end position="593"/>
    </location>
</feature>
<gene>
    <name evidence="8" type="ORF">VaNZ11_016053</name>
</gene>
<dbReference type="Gene3D" id="3.30.200.110">
    <property type="entry name" value="Inositol-pentakisphosphate 2-kinase, N-lobe"/>
    <property type="match status" value="1"/>
</dbReference>
<feature type="region of interest" description="Disordered" evidence="7">
    <location>
        <begin position="574"/>
        <end position="595"/>
    </location>
</feature>
<feature type="region of interest" description="Disordered" evidence="7">
    <location>
        <begin position="639"/>
        <end position="681"/>
    </location>
</feature>
<sequence>MKCDWQLKGQGAANMVFSYCGDDPTLRGHVLRVRKSSAHTASAVDQVLWGSVLGTISGIQLELEYMSALMAPMLGHEYVFPGVPVPIPGELHAAMGSETVSETNAAATSSSSSSLPAVILPDHTTFQSKVAHGYKGVGPTICLEIKPKWGLDPRRGENKRTNLRGDDSGCDKLQSDPKPAPAGSSESVITPEQPEGLLTGPDNCDASSPGRLRKFKEDAEASRTFELRMLEGESFLKGTGSLDFRRHFPRFMLHMLYKHVKHGMPISLYNPLDLFSGELERMEAALRALIRSPSNNLVVFRDGIQIYGAAHVKAVKSGDGGHQKHEVAKVAALERLAVNLQGFFAVDTVQSHQGDNDSTLAAVNAAISNPPATEETALTTSVAETVSTGAATATAAVAVAIEMGLGLPRVAAVTAVAAAAASGSCTLHTSEDADAGAGSTSASASASAGCIAAAIGVSCPSGGAAIFGGAASASLPAPTPASIGTSCAGAAVPDTDTERRTSTAQPSSNPEPLMGALNSLARLTALALCKEGLMSRLQQVQALDGVGPEGALRLYDQLVQELRAAEALIAGRNQMPDSDSGITSSGGGGGTGSVTGAPSAETLAALRHYLMSATAKDCGIMVTLQRAVAVETESVECSDSGGSVNGIMNRNEPELSEQQPLQPPLKTETVGSDSGDSSSGHVAMQEGHLLLHHHRHNHNHQIMLLSKQQQPCVRVFVDPQSGATYMYKVALVDLDVKAASKIPKHVELERSLVACAEDNRELLWALAQQTGWVLDNS</sequence>
<keyword evidence="4" id="KW-0418">Kinase</keyword>
<comment type="caution">
    <text evidence="8">The sequence shown here is derived from an EMBL/GenBank/DDBJ whole genome shotgun (WGS) entry which is preliminary data.</text>
</comment>
<evidence type="ECO:0000256" key="6">
    <source>
        <dbReference type="ARBA" id="ARBA00029574"/>
    </source>
</evidence>
<evidence type="ECO:0000313" key="8">
    <source>
        <dbReference type="EMBL" id="GLI70954.1"/>
    </source>
</evidence>
<proteinExistence type="predicted"/>
<evidence type="ECO:0000256" key="7">
    <source>
        <dbReference type="SAM" id="MobiDB-lite"/>
    </source>
</evidence>
<evidence type="ECO:0000256" key="1">
    <source>
        <dbReference type="ARBA" id="ARBA00012023"/>
    </source>
</evidence>
<evidence type="ECO:0000256" key="2">
    <source>
        <dbReference type="ARBA" id="ARBA00022679"/>
    </source>
</evidence>
<protein>
    <recommendedName>
        <fullName evidence="1">inositol-pentakisphosphate 2-kinase</fullName>
        <ecNumber evidence="1">2.7.1.158</ecNumber>
    </recommendedName>
    <alternativeName>
        <fullName evidence="6">Ins(1,3,4,5,6)P5 2-kinase</fullName>
    </alternativeName>
</protein>
<feature type="compositionally biased region" description="Low complexity" evidence="7">
    <location>
        <begin position="671"/>
        <end position="680"/>
    </location>
</feature>
<feature type="region of interest" description="Disordered" evidence="7">
    <location>
        <begin position="153"/>
        <end position="209"/>
    </location>
</feature>
<keyword evidence="2" id="KW-0808">Transferase</keyword>